<evidence type="ECO:0000259" key="1">
    <source>
        <dbReference type="Pfam" id="PF00117"/>
    </source>
</evidence>
<accession>A0A0F0LVK5</accession>
<dbReference type="STRING" id="400772.RR49_01460"/>
<dbReference type="GO" id="GO:0016740">
    <property type="term" value="F:transferase activity"/>
    <property type="evidence" value="ECO:0007669"/>
    <property type="project" value="UniProtKB-KW"/>
</dbReference>
<dbReference type="RefSeq" id="WP_045247403.1">
    <property type="nucleotide sequence ID" value="NZ_JYIY01000072.1"/>
</dbReference>
<protein>
    <submittedName>
        <fullName evidence="2">GMP synthase</fullName>
    </submittedName>
    <submittedName>
        <fullName evidence="3">Glutamine amidotransferase</fullName>
    </submittedName>
</protein>
<reference evidence="2 5" key="2">
    <citation type="journal article" date="2018" name="Nat. Biotechnol.">
        <title>A standardized bacterial taxonomy based on genome phylogeny substantially revises the tree of life.</title>
        <authorList>
            <person name="Parks D.H."/>
            <person name="Chuvochina M."/>
            <person name="Waite D.W."/>
            <person name="Rinke C."/>
            <person name="Skarshewski A."/>
            <person name="Chaumeil P.A."/>
            <person name="Hugenholtz P."/>
        </authorList>
    </citation>
    <scope>NUCLEOTIDE SEQUENCE [LARGE SCALE GENOMIC DNA]</scope>
    <source>
        <strain evidence="2">UBA9152</strain>
    </source>
</reference>
<dbReference type="Proteomes" id="UP000033451">
    <property type="component" value="Unassembled WGS sequence"/>
</dbReference>
<reference evidence="3 4" key="1">
    <citation type="submission" date="2015-02" db="EMBL/GenBank/DDBJ databases">
        <title>Draft genome sequences of ten Microbacterium spp. with emphasis on heavy metal contaminated environments.</title>
        <authorList>
            <person name="Corretto E."/>
        </authorList>
    </citation>
    <scope>NUCLEOTIDE SEQUENCE [LARGE SCALE GENOMIC DNA]</scope>
    <source>
        <strain evidence="3 4">DSM 18659</strain>
    </source>
</reference>
<dbReference type="PATRIC" id="fig|400772.4.peg.1483"/>
<dbReference type="InterPro" id="IPR017926">
    <property type="entry name" value="GATASE"/>
</dbReference>
<dbReference type="EMBL" id="JYIY01000072">
    <property type="protein sequence ID" value="KJL36709.1"/>
    <property type="molecule type" value="Genomic_DNA"/>
</dbReference>
<keyword evidence="3" id="KW-0808">Transferase</keyword>
<dbReference type="InterPro" id="IPR029062">
    <property type="entry name" value="Class_I_gatase-like"/>
</dbReference>
<sequence>MDSRPLLFLGARPEQNAADGEFAAFAAAAGVSLARHDLTRSPLPEGALDRYAGFIGGGSPFNVGDPEAGKSDTQRRVEADLARVAGAAASGATRALLTCYGIGIATRLLGGTIDRTFGEDTGTTEVTVGADGAADPVFGALPATFTAYTAHKEGSGTTPTGAVALATSDGCPVQAYRVGSLWTTQFHPELTADSFAARIAVYRDFGYFDPDDYAAVVAGVRAATVTVPTAIVAAFAAL</sequence>
<dbReference type="InterPro" id="IPR044992">
    <property type="entry name" value="ChyE-like"/>
</dbReference>
<dbReference type="Gene3D" id="3.40.50.880">
    <property type="match status" value="1"/>
</dbReference>
<feature type="domain" description="Glutamine amidotransferase" evidence="1">
    <location>
        <begin position="99"/>
        <end position="194"/>
    </location>
</feature>
<dbReference type="Pfam" id="PF00117">
    <property type="entry name" value="GATase"/>
    <property type="match status" value="1"/>
</dbReference>
<evidence type="ECO:0000313" key="3">
    <source>
        <dbReference type="EMBL" id="KJL36709.1"/>
    </source>
</evidence>
<dbReference type="GO" id="GO:0005829">
    <property type="term" value="C:cytosol"/>
    <property type="evidence" value="ECO:0007669"/>
    <property type="project" value="TreeGrafter"/>
</dbReference>
<evidence type="ECO:0000313" key="2">
    <source>
        <dbReference type="EMBL" id="HAN24170.1"/>
    </source>
</evidence>
<gene>
    <name evidence="2" type="ORF">DCP95_06295</name>
    <name evidence="3" type="ORF">RR49_01460</name>
</gene>
<evidence type="ECO:0000313" key="4">
    <source>
        <dbReference type="Proteomes" id="UP000033451"/>
    </source>
</evidence>
<evidence type="ECO:0000313" key="5">
    <source>
        <dbReference type="Proteomes" id="UP000257479"/>
    </source>
</evidence>
<dbReference type="AlphaFoldDB" id="A0A0F0LVK5"/>
<name>A0A0F0LVK5_9MICO</name>
<dbReference type="SUPFAM" id="SSF52317">
    <property type="entry name" value="Class I glutamine amidotransferase-like"/>
    <property type="match status" value="1"/>
</dbReference>
<comment type="caution">
    <text evidence="3">The sequence shown here is derived from an EMBL/GenBank/DDBJ whole genome shotgun (WGS) entry which is preliminary data.</text>
</comment>
<dbReference type="PANTHER" id="PTHR42695">
    <property type="entry name" value="GLUTAMINE AMIDOTRANSFERASE YLR126C-RELATED"/>
    <property type="match status" value="1"/>
</dbReference>
<keyword evidence="3" id="KW-0315">Glutamine amidotransferase</keyword>
<dbReference type="EMBL" id="DMNG01000107">
    <property type="protein sequence ID" value="HAN24170.1"/>
    <property type="molecule type" value="Genomic_DNA"/>
</dbReference>
<keyword evidence="4" id="KW-1185">Reference proteome</keyword>
<proteinExistence type="predicted"/>
<dbReference type="Proteomes" id="UP000257479">
    <property type="component" value="Unassembled WGS sequence"/>
</dbReference>
<dbReference type="OrthoDB" id="5196541at2"/>
<organism evidence="3 4">
    <name type="scientific">Microbacterium ginsengisoli</name>
    <dbReference type="NCBI Taxonomy" id="400772"/>
    <lineage>
        <taxon>Bacteria</taxon>
        <taxon>Bacillati</taxon>
        <taxon>Actinomycetota</taxon>
        <taxon>Actinomycetes</taxon>
        <taxon>Micrococcales</taxon>
        <taxon>Microbacteriaceae</taxon>
        <taxon>Microbacterium</taxon>
    </lineage>
</organism>
<dbReference type="PANTHER" id="PTHR42695:SF5">
    <property type="entry name" value="GLUTAMINE AMIDOTRANSFERASE YLR126C-RELATED"/>
    <property type="match status" value="1"/>
</dbReference>